<dbReference type="EMBL" id="FQZN01000019">
    <property type="protein sequence ID" value="SHJ24357.1"/>
    <property type="molecule type" value="Genomic_DNA"/>
</dbReference>
<proteinExistence type="predicted"/>
<dbReference type="Proteomes" id="UP000184192">
    <property type="component" value="Unassembled WGS sequence"/>
</dbReference>
<evidence type="ECO:0000313" key="2">
    <source>
        <dbReference type="Proteomes" id="UP000184192"/>
    </source>
</evidence>
<protein>
    <submittedName>
        <fullName evidence="1">Uncharacterized protein</fullName>
    </submittedName>
</protein>
<keyword evidence="2" id="KW-1185">Reference proteome</keyword>
<evidence type="ECO:0000313" key="1">
    <source>
        <dbReference type="EMBL" id="SHJ24357.1"/>
    </source>
</evidence>
<reference evidence="2" key="1">
    <citation type="submission" date="2016-11" db="EMBL/GenBank/DDBJ databases">
        <authorList>
            <person name="Varghese N."/>
            <person name="Submissions S."/>
        </authorList>
    </citation>
    <scope>NUCLEOTIDE SEQUENCE [LARGE SCALE GENOMIC DNA]</scope>
    <source>
        <strain evidence="2">DSM 26884</strain>
    </source>
</reference>
<sequence length="42" mass="5076">MVGFAVFELIFHLLLKTMKKRGECYTTQFFYLNLQTLIFIEQ</sequence>
<accession>A0A1M6HQA4</accession>
<organism evidence="1 2">
    <name type="scientific">Bacteroides stercorirosoris</name>
    <dbReference type="NCBI Taxonomy" id="871324"/>
    <lineage>
        <taxon>Bacteria</taxon>
        <taxon>Pseudomonadati</taxon>
        <taxon>Bacteroidota</taxon>
        <taxon>Bacteroidia</taxon>
        <taxon>Bacteroidales</taxon>
        <taxon>Bacteroidaceae</taxon>
        <taxon>Bacteroides</taxon>
    </lineage>
</organism>
<dbReference type="AlphaFoldDB" id="A0A1M6HQA4"/>
<gene>
    <name evidence="1" type="ORF">SAMN05444350_11931</name>
</gene>
<name>A0A1M6HQA4_9BACE</name>